<dbReference type="EMBL" id="QKZK01000011">
    <property type="protein sequence ID" value="PZX16903.1"/>
    <property type="molecule type" value="Genomic_DNA"/>
</dbReference>
<dbReference type="RefSeq" id="WP_111445430.1">
    <property type="nucleotide sequence ID" value="NZ_QKZK01000011.1"/>
</dbReference>
<dbReference type="Proteomes" id="UP000249239">
    <property type="component" value="Unassembled WGS sequence"/>
</dbReference>
<protein>
    <submittedName>
        <fullName evidence="2">Putative Fe-Mo cluster-binding NifX family protein</fullName>
    </submittedName>
</protein>
<keyword evidence="3" id="KW-1185">Reference proteome</keyword>
<evidence type="ECO:0000313" key="3">
    <source>
        <dbReference type="Proteomes" id="UP000249239"/>
    </source>
</evidence>
<dbReference type="CDD" id="cd00851">
    <property type="entry name" value="MTH1175"/>
    <property type="match status" value="1"/>
</dbReference>
<dbReference type="OrthoDB" id="280278at2"/>
<accession>A0A2W7NB87</accession>
<proteinExistence type="predicted"/>
<evidence type="ECO:0000259" key="1">
    <source>
        <dbReference type="Pfam" id="PF02579"/>
    </source>
</evidence>
<name>A0A2W7NB87_9BACT</name>
<gene>
    <name evidence="2" type="ORF">LX69_01718</name>
</gene>
<feature type="domain" description="Dinitrogenase iron-molybdenum cofactor biosynthesis" evidence="1">
    <location>
        <begin position="10"/>
        <end position="99"/>
    </location>
</feature>
<dbReference type="PANTHER" id="PTHR42983:SF1">
    <property type="entry name" value="IRON-MOLYBDENUM PROTEIN"/>
    <property type="match status" value="1"/>
</dbReference>
<sequence length="122" mass="12929">MKIAIPTRNNVVDSHFGHCESYTVYQVDEHNQIVHTETVPSPQGCGCKSNIGAVLQQKGVSVLLAGNMGDGALNVLNRHGIKVYRGCSGDVMEVAKTYLAGGIGDSGLSCSHHGDDGHECQH</sequence>
<dbReference type="Pfam" id="PF02579">
    <property type="entry name" value="Nitro_FeMo-Co"/>
    <property type="match status" value="1"/>
</dbReference>
<dbReference type="AlphaFoldDB" id="A0A2W7NB87"/>
<dbReference type="InterPro" id="IPR033913">
    <property type="entry name" value="MTH1175_dom"/>
</dbReference>
<dbReference type="InterPro" id="IPR036105">
    <property type="entry name" value="DiNase_FeMo-co_biosyn_sf"/>
</dbReference>
<evidence type="ECO:0000313" key="2">
    <source>
        <dbReference type="EMBL" id="PZX16903.1"/>
    </source>
</evidence>
<reference evidence="2 3" key="1">
    <citation type="submission" date="2018-06" db="EMBL/GenBank/DDBJ databases">
        <title>Genomic Encyclopedia of Archaeal and Bacterial Type Strains, Phase II (KMG-II): from individual species to whole genera.</title>
        <authorList>
            <person name="Goeker M."/>
        </authorList>
    </citation>
    <scope>NUCLEOTIDE SEQUENCE [LARGE SCALE GENOMIC DNA]</scope>
    <source>
        <strain evidence="2 3">DSM 6779</strain>
    </source>
</reference>
<comment type="caution">
    <text evidence="2">The sequence shown here is derived from an EMBL/GenBank/DDBJ whole genome shotgun (WGS) entry which is preliminary data.</text>
</comment>
<dbReference type="PANTHER" id="PTHR42983">
    <property type="entry name" value="DINITROGENASE IRON-MOLYBDENUM COFACTOR PROTEIN-RELATED"/>
    <property type="match status" value="1"/>
</dbReference>
<dbReference type="SUPFAM" id="SSF53146">
    <property type="entry name" value="Nitrogenase accessory factor-like"/>
    <property type="match status" value="1"/>
</dbReference>
<organism evidence="2 3">
    <name type="scientific">Breznakibacter xylanolyticus</name>
    <dbReference type="NCBI Taxonomy" id="990"/>
    <lineage>
        <taxon>Bacteria</taxon>
        <taxon>Pseudomonadati</taxon>
        <taxon>Bacteroidota</taxon>
        <taxon>Bacteroidia</taxon>
        <taxon>Marinilabiliales</taxon>
        <taxon>Marinilabiliaceae</taxon>
        <taxon>Breznakibacter</taxon>
    </lineage>
</organism>
<dbReference type="Gene3D" id="3.30.420.130">
    <property type="entry name" value="Dinitrogenase iron-molybdenum cofactor biosynthesis domain"/>
    <property type="match status" value="1"/>
</dbReference>
<dbReference type="InterPro" id="IPR003731">
    <property type="entry name" value="Di-Nase_FeMo-co_biosynth"/>
</dbReference>